<sequence length="363" mass="41334">MTRRCVIFLLISGWCHVHTDYIIRRFHAIDQKETWAKAQSYCRDKFNDLATIMDQTNNADAQQVAANGKFWIGLYHTSWKWSQDDKDAQLDNSFSSWASKELGDGKCVSVSALGLWSVRDCGAQSFFTCYSGEHHILEKQLMTWLDARRFCRSRYSDLSSIKTQQQNQEVSRLLQNVTGGASETESDEGSGGGVSVPMAWIGLYRHFWKWSDQSSAPYSQWATEQPDESKDCVVMDVKSSSADWFSRSCSEKHDFLCHSDIRASVLRSVKLRLSSGSADVNDPTLQDAILRQMKEKLEERGINEEVKLRWRDNVSHREEEERAPPGDSSHPEAVRLRLQVGGAPVFHLDRRGWWGLVAVGGAW</sequence>
<dbReference type="SUPFAM" id="SSF56436">
    <property type="entry name" value="C-type lectin-like"/>
    <property type="match status" value="2"/>
</dbReference>
<dbReference type="SMART" id="SM00034">
    <property type="entry name" value="CLECT"/>
    <property type="match status" value="2"/>
</dbReference>
<dbReference type="PROSITE" id="PS00615">
    <property type="entry name" value="C_TYPE_LECTIN_1"/>
    <property type="match status" value="1"/>
</dbReference>
<accession>A0A9N7YEI6</accession>
<evidence type="ECO:0000256" key="2">
    <source>
        <dbReference type="SAM" id="SignalP"/>
    </source>
</evidence>
<dbReference type="PROSITE" id="PS50041">
    <property type="entry name" value="C_TYPE_LECTIN_2"/>
    <property type="match status" value="2"/>
</dbReference>
<dbReference type="Gene3D" id="3.10.100.10">
    <property type="entry name" value="Mannose-Binding Protein A, subunit A"/>
    <property type="match status" value="2"/>
</dbReference>
<feature type="domain" description="C-type lectin" evidence="3">
    <location>
        <begin position="21"/>
        <end position="130"/>
    </location>
</feature>
<dbReference type="AlphaFoldDB" id="A0A9N7YEI6"/>
<organism evidence="4 5">
    <name type="scientific">Pleuronectes platessa</name>
    <name type="common">European plaice</name>
    <dbReference type="NCBI Taxonomy" id="8262"/>
    <lineage>
        <taxon>Eukaryota</taxon>
        <taxon>Metazoa</taxon>
        <taxon>Chordata</taxon>
        <taxon>Craniata</taxon>
        <taxon>Vertebrata</taxon>
        <taxon>Euteleostomi</taxon>
        <taxon>Actinopterygii</taxon>
        <taxon>Neopterygii</taxon>
        <taxon>Teleostei</taxon>
        <taxon>Neoteleostei</taxon>
        <taxon>Acanthomorphata</taxon>
        <taxon>Carangaria</taxon>
        <taxon>Pleuronectiformes</taxon>
        <taxon>Pleuronectoidei</taxon>
        <taxon>Pleuronectidae</taxon>
        <taxon>Pleuronectes</taxon>
    </lineage>
</organism>
<dbReference type="InterPro" id="IPR018378">
    <property type="entry name" value="C-type_lectin_CS"/>
</dbReference>
<dbReference type="Proteomes" id="UP001153269">
    <property type="component" value="Unassembled WGS sequence"/>
</dbReference>
<proteinExistence type="predicted"/>
<comment type="caution">
    <text evidence="4">The sequence shown here is derived from an EMBL/GenBank/DDBJ whole genome shotgun (WGS) entry which is preliminary data.</text>
</comment>
<feature type="domain" description="C-type lectin" evidence="3">
    <location>
        <begin position="130"/>
        <end position="258"/>
    </location>
</feature>
<dbReference type="InterPro" id="IPR016187">
    <property type="entry name" value="CTDL_fold"/>
</dbReference>
<dbReference type="PANTHER" id="PTHR45784:SF3">
    <property type="entry name" value="C-TYPE LECTIN DOMAIN FAMILY 4 MEMBER K-LIKE-RELATED"/>
    <property type="match status" value="1"/>
</dbReference>
<evidence type="ECO:0000313" key="5">
    <source>
        <dbReference type="Proteomes" id="UP001153269"/>
    </source>
</evidence>
<keyword evidence="2" id="KW-0732">Signal</keyword>
<reference evidence="4" key="1">
    <citation type="submission" date="2020-03" db="EMBL/GenBank/DDBJ databases">
        <authorList>
            <person name="Weist P."/>
        </authorList>
    </citation>
    <scope>NUCLEOTIDE SEQUENCE</scope>
</reference>
<gene>
    <name evidence="4" type="ORF">PLEPLA_LOCUS10696</name>
</gene>
<dbReference type="InterPro" id="IPR001304">
    <property type="entry name" value="C-type_lectin-like"/>
</dbReference>
<keyword evidence="5" id="KW-1185">Reference proteome</keyword>
<evidence type="ECO:0000259" key="3">
    <source>
        <dbReference type="PROSITE" id="PS50041"/>
    </source>
</evidence>
<dbReference type="Pfam" id="PF00059">
    <property type="entry name" value="Lectin_C"/>
    <property type="match status" value="2"/>
</dbReference>
<evidence type="ECO:0000256" key="1">
    <source>
        <dbReference type="ARBA" id="ARBA00023157"/>
    </source>
</evidence>
<evidence type="ECO:0000313" key="4">
    <source>
        <dbReference type="EMBL" id="CAB1422778.1"/>
    </source>
</evidence>
<protein>
    <recommendedName>
        <fullName evidence="3">C-type lectin domain-containing protein</fullName>
    </recommendedName>
</protein>
<dbReference type="InterPro" id="IPR016186">
    <property type="entry name" value="C-type_lectin-like/link_sf"/>
</dbReference>
<dbReference type="PANTHER" id="PTHR45784">
    <property type="entry name" value="C-TYPE LECTIN DOMAIN FAMILY 20 MEMBER A-RELATED"/>
    <property type="match status" value="1"/>
</dbReference>
<name>A0A9N7YEI6_PLEPL</name>
<feature type="chain" id="PRO_5040169369" description="C-type lectin domain-containing protein" evidence="2">
    <location>
        <begin position="20"/>
        <end position="363"/>
    </location>
</feature>
<feature type="signal peptide" evidence="2">
    <location>
        <begin position="1"/>
        <end position="19"/>
    </location>
</feature>
<keyword evidence="1" id="KW-1015">Disulfide bond</keyword>
<dbReference type="EMBL" id="CADEAL010000611">
    <property type="protein sequence ID" value="CAB1422778.1"/>
    <property type="molecule type" value="Genomic_DNA"/>
</dbReference>